<dbReference type="AlphaFoldDB" id="A0A8H3VWU4"/>
<sequence>MVISHRPCPPGALSLSLSVVSHIQPARVSGAGSPVREGWLLVSFFAAGCGYRAKKRCGCLLGAERWDGMEKKMGVGVGGRRPGAASVWLATICTTLRSQRERGVHCPWMDKVCLDAWVGCVGKAVAVLGRYWAPYPPPTTHHPPPSVVSFLLSYLVSPLLC</sequence>
<keyword evidence="2" id="KW-1185">Reference proteome</keyword>
<gene>
    <name evidence="1" type="ORF">GQ607_017382</name>
</gene>
<organism evidence="1 2">
    <name type="scientific">Colletotrichum asianum</name>
    <dbReference type="NCBI Taxonomy" id="702518"/>
    <lineage>
        <taxon>Eukaryota</taxon>
        <taxon>Fungi</taxon>
        <taxon>Dikarya</taxon>
        <taxon>Ascomycota</taxon>
        <taxon>Pezizomycotina</taxon>
        <taxon>Sordariomycetes</taxon>
        <taxon>Hypocreomycetidae</taxon>
        <taxon>Glomerellales</taxon>
        <taxon>Glomerellaceae</taxon>
        <taxon>Colletotrichum</taxon>
        <taxon>Colletotrichum gloeosporioides species complex</taxon>
    </lineage>
</organism>
<name>A0A8H3VWU4_9PEZI</name>
<evidence type="ECO:0000313" key="1">
    <source>
        <dbReference type="EMBL" id="KAF0315380.1"/>
    </source>
</evidence>
<proteinExistence type="predicted"/>
<accession>A0A8H3VWU4</accession>
<comment type="caution">
    <text evidence="1">The sequence shown here is derived from an EMBL/GenBank/DDBJ whole genome shotgun (WGS) entry which is preliminary data.</text>
</comment>
<dbReference type="EMBL" id="WOWK01000207">
    <property type="protein sequence ID" value="KAF0315380.1"/>
    <property type="molecule type" value="Genomic_DNA"/>
</dbReference>
<evidence type="ECO:0000313" key="2">
    <source>
        <dbReference type="Proteomes" id="UP000434172"/>
    </source>
</evidence>
<reference evidence="1 2" key="1">
    <citation type="submission" date="2019-12" db="EMBL/GenBank/DDBJ databases">
        <title>A genome sequence resource for the geographically widespread anthracnose pathogen Colletotrichum asianum.</title>
        <authorList>
            <person name="Meng Y."/>
        </authorList>
    </citation>
    <scope>NUCLEOTIDE SEQUENCE [LARGE SCALE GENOMIC DNA]</scope>
    <source>
        <strain evidence="1 2">ICMP 18580</strain>
    </source>
</reference>
<protein>
    <submittedName>
        <fullName evidence="1">Uncharacterized protein</fullName>
    </submittedName>
</protein>
<dbReference type="Proteomes" id="UP000434172">
    <property type="component" value="Unassembled WGS sequence"/>
</dbReference>